<dbReference type="SUPFAM" id="SSF50341">
    <property type="entry name" value="CheW-like"/>
    <property type="match status" value="1"/>
</dbReference>
<dbReference type="Proteomes" id="UP000036202">
    <property type="component" value="Chromosome"/>
</dbReference>
<dbReference type="Pfam" id="PF01584">
    <property type="entry name" value="CheW"/>
    <property type="match status" value="1"/>
</dbReference>
<dbReference type="GeneID" id="93700261"/>
<reference evidence="1 2" key="1">
    <citation type="journal article" date="2015" name="PLoS ONE">
        <title>Genome Sequence of Bacillus endophyticus and Analysis of Its Companion Mechanism in the Ketogulonigenium vulgare-Bacillus Strain Consortium.</title>
        <authorList>
            <person name="Jia N."/>
            <person name="Du J."/>
            <person name="Ding M.Z."/>
            <person name="Gao F."/>
            <person name="Yuan Y.J."/>
        </authorList>
    </citation>
    <scope>NUCLEOTIDE SEQUENCE [LARGE SCALE GENOMIC DNA]</scope>
    <source>
        <strain evidence="1 2">Hbe603</strain>
    </source>
</reference>
<dbReference type="PATRIC" id="fig|135735.6.peg.3848"/>
<dbReference type="PANTHER" id="PTHR22617">
    <property type="entry name" value="CHEMOTAXIS SENSOR HISTIDINE KINASE-RELATED"/>
    <property type="match status" value="1"/>
</dbReference>
<name>A0A1X7D6G7_9BACI</name>
<dbReference type="OrthoDB" id="9794382at2"/>
<accession>A0A0H4KJM6</accession>
<accession>A0A1X7D6G7</accession>
<dbReference type="PROSITE" id="PS50851">
    <property type="entry name" value="CHEW"/>
    <property type="match status" value="1"/>
</dbReference>
<dbReference type="GO" id="GO:0005829">
    <property type="term" value="C:cytosol"/>
    <property type="evidence" value="ECO:0007669"/>
    <property type="project" value="TreeGrafter"/>
</dbReference>
<evidence type="ECO:0000313" key="2">
    <source>
        <dbReference type="Proteomes" id="UP000036202"/>
    </source>
</evidence>
<dbReference type="KEGG" id="beo:BEH_18090"/>
<keyword evidence="2" id="KW-1185">Reference proteome</keyword>
<dbReference type="Gene3D" id="2.40.50.180">
    <property type="entry name" value="CheA-289, Domain 4"/>
    <property type="match status" value="1"/>
</dbReference>
<dbReference type="GO" id="GO:0006935">
    <property type="term" value="P:chemotaxis"/>
    <property type="evidence" value="ECO:0007669"/>
    <property type="project" value="InterPro"/>
</dbReference>
<dbReference type="InterPro" id="IPR036061">
    <property type="entry name" value="CheW-like_dom_sf"/>
</dbReference>
<proteinExistence type="predicted"/>
<dbReference type="SMART" id="SM00260">
    <property type="entry name" value="CheW"/>
    <property type="match status" value="1"/>
</dbReference>
<dbReference type="InterPro" id="IPR039315">
    <property type="entry name" value="CheW"/>
</dbReference>
<protein>
    <submittedName>
        <fullName evidence="1">Uncharacterized protein</fullName>
    </submittedName>
</protein>
<reference evidence="2" key="2">
    <citation type="submission" date="2015-06" db="EMBL/GenBank/DDBJ databases">
        <title>Genome Sequence of Bacillus endophyticus and Analysis of its Companion Mechanism in the Ketogulonigenium vulgare-Bacillus strain Consortium.</title>
        <authorList>
            <person name="Jia N."/>
            <person name="Du J."/>
            <person name="Ding M.-Z."/>
            <person name="Gao F."/>
            <person name="Yuan Y.-J."/>
        </authorList>
    </citation>
    <scope>NUCLEOTIDE SEQUENCE [LARGE SCALE GENOMIC DNA]</scope>
    <source>
        <strain evidence="2">Hbe603</strain>
    </source>
</reference>
<sequence length="133" mass="14901">MKMLQFNVGNNAYILPVSHIRSIEKMHTITHVPRTFPYIKGVTNLRGVVTPLIDLRLRFGMKEKEYDSATRIVVVKGEEGEVGLIVDEAVDILDLDEQGIASPADGSSYYVNGAVKRDDQFLLVLDINKVLEQ</sequence>
<organism evidence="1 2">
    <name type="scientific">Priestia filamentosa</name>
    <dbReference type="NCBI Taxonomy" id="1402861"/>
    <lineage>
        <taxon>Bacteria</taxon>
        <taxon>Bacillati</taxon>
        <taxon>Bacillota</taxon>
        <taxon>Bacilli</taxon>
        <taxon>Bacillales</taxon>
        <taxon>Bacillaceae</taxon>
        <taxon>Priestia</taxon>
    </lineage>
</organism>
<evidence type="ECO:0000313" key="1">
    <source>
        <dbReference type="EMBL" id="AKO93820.1"/>
    </source>
</evidence>
<dbReference type="GO" id="GO:0007165">
    <property type="term" value="P:signal transduction"/>
    <property type="evidence" value="ECO:0007669"/>
    <property type="project" value="InterPro"/>
</dbReference>
<dbReference type="InterPro" id="IPR002545">
    <property type="entry name" value="CheW-lke_dom"/>
</dbReference>
<dbReference type="RefSeq" id="WP_040056651.1">
    <property type="nucleotide sequence ID" value="NZ_CP011974.1"/>
</dbReference>
<dbReference type="Gene3D" id="2.30.30.40">
    <property type="entry name" value="SH3 Domains"/>
    <property type="match status" value="1"/>
</dbReference>
<gene>
    <name evidence="1" type="ORF">BEH_18090</name>
</gene>
<dbReference type="PANTHER" id="PTHR22617:SF23">
    <property type="entry name" value="CHEMOTAXIS PROTEIN CHEW"/>
    <property type="match status" value="1"/>
</dbReference>
<dbReference type="AlphaFoldDB" id="A0A1X7D6G7"/>
<dbReference type="EMBL" id="CP011974">
    <property type="protein sequence ID" value="AKO93820.1"/>
    <property type="molecule type" value="Genomic_DNA"/>
</dbReference>